<sequence length="688" mass="76936">MSNAADRSFSARGFSTPPATSNSKQFSPVMPRSERRPNVPAYPFHVIHKVPAGDSPYVKAKHVQLVDKDPTRAISMFWAAINSGDRVDSALKDMAVVMKQLNRSDEAIEAIKSFRHLCPLESQESLDNVLVELYKRSGRIEEQIEMLELRLKHIEEGIAFGGKKTKAARSQGKKVQITIEQEYSRLLGNLAWAYMQQTNFKSAEEFYRKALSLQQDKNKQCNLAICLMHMNRMTEARFLLQTIKASSGDGHMDESFAKSFERATLTLAELECQPPVMPAAWEEDCRVEMLTAFRKQGEDKSNYFRFNKGVPQCTSFGQRHGLHSFSQTMAANESYTGGVHERKADFGSKRSENWVGKDGVEAYKKAHASPSPSAGTPRVPFTQPRRCPWSYNNGLQRRACVQADAAGNCNRKLSFEKPIIYAENAPVVNDGVYGELSSGKGDLRKMPLGYQDTVNGDSVVQPNGNGQAFEYVKAMEASSDGNFDQSCSIANKDSVKLTATENQISTKEFPRQSHPARGKLKDPNEFLIPSCEKSWADWAEESSSSEASPFSLQSPNMYSDGCISGEEINDENINSNIVCGTPCTDKQTENLSQKIKSLDLKTQPEKDWSRVNRGVRRSLCFDRLQRPDKAGCFCPSPLTKKALYFEGSNSAPTNEREPTWGNGIKLPRRNRLQVFQDIAVDQSPCLRI</sequence>
<dbReference type="EMBL" id="JAVXUP010003276">
    <property type="protein sequence ID" value="KAK2999464.1"/>
    <property type="molecule type" value="Genomic_DNA"/>
</dbReference>
<evidence type="ECO:0000256" key="2">
    <source>
        <dbReference type="ARBA" id="ARBA00022737"/>
    </source>
</evidence>
<feature type="repeat" description="TPR" evidence="7">
    <location>
        <begin position="184"/>
        <end position="217"/>
    </location>
</feature>
<protein>
    <submittedName>
        <fullName evidence="9">Uncharacterized protein</fullName>
    </submittedName>
</protein>
<keyword evidence="2" id="KW-0677">Repeat</keyword>
<dbReference type="Gene3D" id="1.25.40.10">
    <property type="entry name" value="Tetratricopeptide repeat domain"/>
    <property type="match status" value="1"/>
</dbReference>
<comment type="caution">
    <text evidence="9">The sequence shown here is derived from an EMBL/GenBank/DDBJ whole genome shotgun (WGS) entry which is preliminary data.</text>
</comment>
<dbReference type="InterPro" id="IPR011990">
    <property type="entry name" value="TPR-like_helical_dom_sf"/>
</dbReference>
<evidence type="ECO:0000256" key="4">
    <source>
        <dbReference type="ARBA" id="ARBA00023054"/>
    </source>
</evidence>
<gene>
    <name evidence="9" type="ORF">RJ639_023893</name>
</gene>
<dbReference type="Proteomes" id="UP001188597">
    <property type="component" value="Unassembled WGS sequence"/>
</dbReference>
<evidence type="ECO:0000256" key="7">
    <source>
        <dbReference type="PROSITE-ProRule" id="PRU00339"/>
    </source>
</evidence>
<accession>A0AA88V0Q3</accession>
<evidence type="ECO:0000313" key="10">
    <source>
        <dbReference type="Proteomes" id="UP001188597"/>
    </source>
</evidence>
<dbReference type="PANTHER" id="PTHR36326:SF4">
    <property type="entry name" value="PROTEIN POLLENLESS 3-LIKE 1"/>
    <property type="match status" value="1"/>
</dbReference>
<keyword evidence="5" id="KW-0539">Nucleus</keyword>
<organism evidence="9 10">
    <name type="scientific">Escallonia herrerae</name>
    <dbReference type="NCBI Taxonomy" id="1293975"/>
    <lineage>
        <taxon>Eukaryota</taxon>
        <taxon>Viridiplantae</taxon>
        <taxon>Streptophyta</taxon>
        <taxon>Embryophyta</taxon>
        <taxon>Tracheophyta</taxon>
        <taxon>Spermatophyta</taxon>
        <taxon>Magnoliopsida</taxon>
        <taxon>eudicotyledons</taxon>
        <taxon>Gunneridae</taxon>
        <taxon>Pentapetalae</taxon>
        <taxon>asterids</taxon>
        <taxon>campanulids</taxon>
        <taxon>Escalloniales</taxon>
        <taxon>Escalloniaceae</taxon>
        <taxon>Escallonia</taxon>
    </lineage>
</organism>
<dbReference type="InterPro" id="IPR044961">
    <property type="entry name" value="MS5/SDI1"/>
</dbReference>
<proteinExistence type="inferred from homology"/>
<evidence type="ECO:0000256" key="8">
    <source>
        <dbReference type="SAM" id="MobiDB-lite"/>
    </source>
</evidence>
<dbReference type="InterPro" id="IPR019734">
    <property type="entry name" value="TPR_rpt"/>
</dbReference>
<comment type="similarity">
    <text evidence="6">Belongs to the MS5 protein family.</text>
</comment>
<feature type="compositionally biased region" description="Polar residues" evidence="8">
    <location>
        <begin position="17"/>
        <end position="26"/>
    </location>
</feature>
<evidence type="ECO:0000313" key="9">
    <source>
        <dbReference type="EMBL" id="KAK2999464.1"/>
    </source>
</evidence>
<keyword evidence="4" id="KW-0175">Coiled coil</keyword>
<name>A0AA88V0Q3_9ASTE</name>
<dbReference type="AlphaFoldDB" id="A0AA88V0Q3"/>
<feature type="region of interest" description="Disordered" evidence="8">
    <location>
        <begin position="1"/>
        <end position="34"/>
    </location>
</feature>
<evidence type="ECO:0000256" key="6">
    <source>
        <dbReference type="ARBA" id="ARBA00025750"/>
    </source>
</evidence>
<reference evidence="9" key="1">
    <citation type="submission" date="2022-12" db="EMBL/GenBank/DDBJ databases">
        <title>Draft genome assemblies for two species of Escallonia (Escalloniales).</title>
        <authorList>
            <person name="Chanderbali A."/>
            <person name="Dervinis C."/>
            <person name="Anghel I."/>
            <person name="Soltis D."/>
            <person name="Soltis P."/>
            <person name="Zapata F."/>
        </authorList>
    </citation>
    <scope>NUCLEOTIDE SEQUENCE</scope>
    <source>
        <strain evidence="9">UCBG64.0493</strain>
        <tissue evidence="9">Leaf</tissue>
    </source>
</reference>
<dbReference type="PANTHER" id="PTHR36326">
    <property type="entry name" value="PROTEIN POLLENLESS 3-LIKE 2"/>
    <property type="match status" value="1"/>
</dbReference>
<dbReference type="PROSITE" id="PS50005">
    <property type="entry name" value="TPR"/>
    <property type="match status" value="1"/>
</dbReference>
<dbReference type="GO" id="GO:0005634">
    <property type="term" value="C:nucleus"/>
    <property type="evidence" value="ECO:0007669"/>
    <property type="project" value="UniProtKB-SubCell"/>
</dbReference>
<dbReference type="Pfam" id="PF13181">
    <property type="entry name" value="TPR_8"/>
    <property type="match status" value="1"/>
</dbReference>
<keyword evidence="3 7" id="KW-0802">TPR repeat</keyword>
<evidence type="ECO:0000256" key="3">
    <source>
        <dbReference type="ARBA" id="ARBA00022803"/>
    </source>
</evidence>
<dbReference type="SUPFAM" id="SSF48452">
    <property type="entry name" value="TPR-like"/>
    <property type="match status" value="1"/>
</dbReference>
<dbReference type="SMART" id="SM00028">
    <property type="entry name" value="TPR"/>
    <property type="match status" value="1"/>
</dbReference>
<keyword evidence="10" id="KW-1185">Reference proteome</keyword>
<evidence type="ECO:0000256" key="1">
    <source>
        <dbReference type="ARBA" id="ARBA00004123"/>
    </source>
</evidence>
<evidence type="ECO:0000256" key="5">
    <source>
        <dbReference type="ARBA" id="ARBA00023242"/>
    </source>
</evidence>
<comment type="subcellular location">
    <subcellularLocation>
        <location evidence="1">Nucleus</location>
    </subcellularLocation>
</comment>